<dbReference type="GO" id="GO:0016757">
    <property type="term" value="F:glycosyltransferase activity"/>
    <property type="evidence" value="ECO:0007669"/>
    <property type="project" value="UniProtKB-KW"/>
</dbReference>
<dbReference type="EMBL" id="CP049263">
    <property type="protein sequence ID" value="QPH98136.1"/>
    <property type="molecule type" value="Genomic_DNA"/>
</dbReference>
<evidence type="ECO:0000313" key="6">
    <source>
        <dbReference type="Proteomes" id="UP000594571"/>
    </source>
</evidence>
<dbReference type="RefSeq" id="WP_103607873.1">
    <property type="nucleotide sequence ID" value="NZ_CABPTT010000002.1"/>
</dbReference>
<evidence type="ECO:0000256" key="2">
    <source>
        <dbReference type="ARBA" id="ARBA00022679"/>
    </source>
</evidence>
<gene>
    <name evidence="5" type="ORF">CVS89_07755</name>
</gene>
<keyword evidence="1" id="KW-0328">Glycosyltransferase</keyword>
<feature type="domain" description="Glycosyltransferase subfamily 4-like N-terminal" evidence="4">
    <location>
        <begin position="23"/>
        <end position="164"/>
    </location>
</feature>
<evidence type="ECO:0000259" key="4">
    <source>
        <dbReference type="Pfam" id="PF13439"/>
    </source>
</evidence>
<name>A0A7S9RUH0_9BACT</name>
<proteinExistence type="predicted"/>
<evidence type="ECO:0000313" key="5">
    <source>
        <dbReference type="EMBL" id="QPH98136.1"/>
    </source>
</evidence>
<dbReference type="Pfam" id="PF00534">
    <property type="entry name" value="Glycos_transf_1"/>
    <property type="match status" value="1"/>
</dbReference>
<dbReference type="Proteomes" id="UP000594571">
    <property type="component" value="Chromosome"/>
</dbReference>
<feature type="domain" description="Glycosyl transferase family 1" evidence="3">
    <location>
        <begin position="187"/>
        <end position="346"/>
    </location>
</feature>
<reference evidence="5 6" key="2">
    <citation type="journal article" date="2020" name="Microb. Genom.">
        <title>Analysis of complete Campylobacter concisus genomes identifies genomospecies features, secretion systems and novel plasmids and their association with severe ulcerative colitis.</title>
        <authorList>
            <person name="Liu F."/>
            <person name="Chen S."/>
            <person name="Luu L.D.W."/>
            <person name="Lee S.A."/>
            <person name="Tay A.C.Y."/>
            <person name="Wu R."/>
            <person name="Riordan S.M."/>
            <person name="Lan R."/>
            <person name="Liu L."/>
            <person name="Zhang L."/>
        </authorList>
    </citation>
    <scope>NUCLEOTIDE SEQUENCE [LARGE SCALE GENOMIC DNA]</scope>
    <source>
        <strain evidence="5 6">H16O-S1</strain>
    </source>
</reference>
<dbReference type="SUPFAM" id="SSF53756">
    <property type="entry name" value="UDP-Glycosyltransferase/glycogen phosphorylase"/>
    <property type="match status" value="1"/>
</dbReference>
<dbReference type="AlphaFoldDB" id="A0A7S9RUH0"/>
<dbReference type="PANTHER" id="PTHR12526">
    <property type="entry name" value="GLYCOSYLTRANSFERASE"/>
    <property type="match status" value="1"/>
</dbReference>
<evidence type="ECO:0000259" key="3">
    <source>
        <dbReference type="Pfam" id="PF00534"/>
    </source>
</evidence>
<keyword evidence="2 5" id="KW-0808">Transferase</keyword>
<dbReference type="Gene3D" id="3.40.50.2000">
    <property type="entry name" value="Glycogen Phosphorylase B"/>
    <property type="match status" value="2"/>
</dbReference>
<accession>A0A7S9RUH0</accession>
<protein>
    <submittedName>
        <fullName evidence="5">Glycosyltransferase family 4 protein</fullName>
    </submittedName>
</protein>
<evidence type="ECO:0000256" key="1">
    <source>
        <dbReference type="ARBA" id="ARBA00022676"/>
    </source>
</evidence>
<organism evidence="5 6">
    <name type="scientific">Campylobacter concisus</name>
    <dbReference type="NCBI Taxonomy" id="199"/>
    <lineage>
        <taxon>Bacteria</taxon>
        <taxon>Pseudomonadati</taxon>
        <taxon>Campylobacterota</taxon>
        <taxon>Epsilonproteobacteria</taxon>
        <taxon>Campylobacterales</taxon>
        <taxon>Campylobacteraceae</taxon>
        <taxon>Campylobacter</taxon>
    </lineage>
</organism>
<dbReference type="InterPro" id="IPR028098">
    <property type="entry name" value="Glyco_trans_4-like_N"/>
</dbReference>
<dbReference type="PANTHER" id="PTHR12526:SF629">
    <property type="entry name" value="TEICHURONIC ACID BIOSYNTHESIS GLYCOSYLTRANSFERASE TUAH-RELATED"/>
    <property type="match status" value="1"/>
</dbReference>
<sequence>MVVKISHLTSAHPRYDTRIFLKMCSSLAKKENYNVSLVVADGKGDEIKNGLSILDVGVNAGNRFTRMTKVTGKIFKKAIELDSDIYHLHDPELMPVGLKLKKLGKKVIFDSHEDVDKDILSKEWIPKNLRSIVSFIYASYERYACKKFDYIVTATPHIRDKFLKINKNCIDINNFPILNELLTSVSWAEKKDEVCYIGGISRVRGVIEIIKAIKSIEGVMLNLVGEFDNISFSKDVRKLIEEAKVKEYGFLDRKGVCNVLKFSKAGLVVLYPIVNYLDSLPIKMFEYMSAGIPVVASNFPLWKEIIEKNRCGVCVDPLSPKDIAKAINFIVQNPQIAQKMGENGKRAILEKYNWQIEEQKLFNIYEGLLK</sequence>
<dbReference type="InterPro" id="IPR001296">
    <property type="entry name" value="Glyco_trans_1"/>
</dbReference>
<dbReference type="Pfam" id="PF13439">
    <property type="entry name" value="Glyco_transf_4"/>
    <property type="match status" value="1"/>
</dbReference>
<reference evidence="5 6" key="1">
    <citation type="journal article" date="2018" name="Emerg. Microbes Infect.">
        <title>Genomic analysis of oral Campylobacter concisus strains identified a potential bacterial molecular marker associated with active Crohn's disease.</title>
        <authorList>
            <person name="Liu F."/>
            <person name="Ma R."/>
            <person name="Tay C.Y.A."/>
            <person name="Octavia S."/>
            <person name="Lan R."/>
            <person name="Chung H.K.L."/>
            <person name="Riordan S.M."/>
            <person name="Grimm M.C."/>
            <person name="Leong R.W."/>
            <person name="Tanaka M.M."/>
            <person name="Connor S."/>
            <person name="Zhang L."/>
        </authorList>
    </citation>
    <scope>NUCLEOTIDE SEQUENCE [LARGE SCALE GENOMIC DNA]</scope>
    <source>
        <strain evidence="5 6">H16O-S1</strain>
    </source>
</reference>